<feature type="domain" description="C2H2-type" evidence="8">
    <location>
        <begin position="84"/>
        <end position="113"/>
    </location>
</feature>
<comment type="subcellular location">
    <subcellularLocation>
        <location evidence="1">Nucleus</location>
    </subcellularLocation>
</comment>
<dbReference type="GO" id="GO:0000981">
    <property type="term" value="F:DNA-binding transcription factor activity, RNA polymerase II-specific"/>
    <property type="evidence" value="ECO:0007669"/>
    <property type="project" value="TreeGrafter"/>
</dbReference>
<dbReference type="AlphaFoldDB" id="A0A1J7IW53"/>
<feature type="domain" description="C2H2-type" evidence="8">
    <location>
        <begin position="55"/>
        <end position="82"/>
    </location>
</feature>
<dbReference type="STRING" id="1408157.A0A1J7IW53"/>
<dbReference type="Pfam" id="PF00096">
    <property type="entry name" value="zf-C2H2"/>
    <property type="match status" value="2"/>
</dbReference>
<evidence type="ECO:0000256" key="7">
    <source>
        <dbReference type="PROSITE-ProRule" id="PRU00042"/>
    </source>
</evidence>
<dbReference type="OrthoDB" id="6105938at2759"/>
<keyword evidence="6" id="KW-0539">Nucleus</keyword>
<keyword evidence="10" id="KW-1185">Reference proteome</keyword>
<keyword evidence="2" id="KW-0479">Metal-binding</keyword>
<dbReference type="PANTHER" id="PTHR24394">
    <property type="entry name" value="ZINC FINGER PROTEIN"/>
    <property type="match status" value="1"/>
</dbReference>
<dbReference type="Proteomes" id="UP000182658">
    <property type="component" value="Unassembled WGS sequence"/>
</dbReference>
<keyword evidence="3" id="KW-0677">Repeat</keyword>
<accession>A0A1J7IW53</accession>
<dbReference type="EMBL" id="KV875095">
    <property type="protein sequence ID" value="OIW31533.1"/>
    <property type="molecule type" value="Genomic_DNA"/>
</dbReference>
<keyword evidence="4 7" id="KW-0863">Zinc-finger</keyword>
<evidence type="ECO:0000256" key="4">
    <source>
        <dbReference type="ARBA" id="ARBA00022771"/>
    </source>
</evidence>
<dbReference type="PROSITE" id="PS50157">
    <property type="entry name" value="ZINC_FINGER_C2H2_2"/>
    <property type="match status" value="2"/>
</dbReference>
<dbReference type="SMART" id="SM00355">
    <property type="entry name" value="ZnF_C2H2"/>
    <property type="match status" value="3"/>
</dbReference>
<evidence type="ECO:0000256" key="6">
    <source>
        <dbReference type="ARBA" id="ARBA00023242"/>
    </source>
</evidence>
<gene>
    <name evidence="9" type="ORF">CONLIGDRAFT_641335</name>
</gene>
<evidence type="ECO:0000256" key="3">
    <source>
        <dbReference type="ARBA" id="ARBA00022737"/>
    </source>
</evidence>
<dbReference type="SUPFAM" id="SSF57667">
    <property type="entry name" value="beta-beta-alpha zinc fingers"/>
    <property type="match status" value="1"/>
</dbReference>
<evidence type="ECO:0000256" key="5">
    <source>
        <dbReference type="ARBA" id="ARBA00022833"/>
    </source>
</evidence>
<evidence type="ECO:0000256" key="2">
    <source>
        <dbReference type="ARBA" id="ARBA00022723"/>
    </source>
</evidence>
<dbReference type="GO" id="GO:0008270">
    <property type="term" value="F:zinc ion binding"/>
    <property type="evidence" value="ECO:0007669"/>
    <property type="project" value="UniProtKB-KW"/>
</dbReference>
<dbReference type="PANTHER" id="PTHR24394:SF44">
    <property type="entry name" value="ZINC FINGER PROTEIN 271-LIKE"/>
    <property type="match status" value="1"/>
</dbReference>
<evidence type="ECO:0000259" key="8">
    <source>
        <dbReference type="PROSITE" id="PS50157"/>
    </source>
</evidence>
<dbReference type="InParanoid" id="A0A1J7IW53"/>
<proteinExistence type="predicted"/>
<keyword evidence="5" id="KW-0862">Zinc</keyword>
<evidence type="ECO:0000256" key="1">
    <source>
        <dbReference type="ARBA" id="ARBA00004123"/>
    </source>
</evidence>
<organism evidence="9 10">
    <name type="scientific">Coniochaeta ligniaria NRRL 30616</name>
    <dbReference type="NCBI Taxonomy" id="1408157"/>
    <lineage>
        <taxon>Eukaryota</taxon>
        <taxon>Fungi</taxon>
        <taxon>Dikarya</taxon>
        <taxon>Ascomycota</taxon>
        <taxon>Pezizomycotina</taxon>
        <taxon>Sordariomycetes</taxon>
        <taxon>Sordariomycetidae</taxon>
        <taxon>Coniochaetales</taxon>
        <taxon>Coniochaetaceae</taxon>
        <taxon>Coniochaeta</taxon>
    </lineage>
</organism>
<protein>
    <recommendedName>
        <fullName evidence="8">C2H2-type domain-containing protein</fullName>
    </recommendedName>
</protein>
<dbReference type="InterPro" id="IPR013087">
    <property type="entry name" value="Znf_C2H2_type"/>
</dbReference>
<evidence type="ECO:0000313" key="10">
    <source>
        <dbReference type="Proteomes" id="UP000182658"/>
    </source>
</evidence>
<name>A0A1J7IW53_9PEZI</name>
<dbReference type="InterPro" id="IPR036236">
    <property type="entry name" value="Znf_C2H2_sf"/>
</dbReference>
<dbReference type="PROSITE" id="PS00028">
    <property type="entry name" value="ZINC_FINGER_C2H2_1"/>
    <property type="match status" value="1"/>
</dbReference>
<dbReference type="Gene3D" id="3.30.160.60">
    <property type="entry name" value="Classic Zinc Finger"/>
    <property type="match status" value="1"/>
</dbReference>
<evidence type="ECO:0000313" key="9">
    <source>
        <dbReference type="EMBL" id="OIW31533.1"/>
    </source>
</evidence>
<reference evidence="9 10" key="1">
    <citation type="submission" date="2016-10" db="EMBL/GenBank/DDBJ databases">
        <title>Draft genome sequence of Coniochaeta ligniaria NRRL30616, a lignocellulolytic fungus for bioabatement of inhibitors in plant biomass hydrolysates.</title>
        <authorList>
            <consortium name="DOE Joint Genome Institute"/>
            <person name="Jimenez D.J."/>
            <person name="Hector R.E."/>
            <person name="Riley R."/>
            <person name="Sun H."/>
            <person name="Grigoriev I.V."/>
            <person name="Van Elsas J.D."/>
            <person name="Nichols N.N."/>
        </authorList>
    </citation>
    <scope>NUCLEOTIDE SEQUENCE [LARGE SCALE GENOMIC DNA]</scope>
    <source>
        <strain evidence="9 10">NRRL 30616</strain>
    </source>
</reference>
<dbReference type="GO" id="GO:0005634">
    <property type="term" value="C:nucleus"/>
    <property type="evidence" value="ECO:0007669"/>
    <property type="project" value="UniProtKB-SubCell"/>
</dbReference>
<sequence length="120" mass="13455">MGEIRAFIQSMEGKGGSGRLANRPRVQYDKQCEMAFKSAGELEKHKLRHANERKFLCDQCEAAFNTPSDLSQHKLVHSTEGGEFSCDKCPKTFKDVDALNKHKKTTIQAVVPPKSKHPRG</sequence>